<dbReference type="HOGENOM" id="CLU_670084_0_0_1"/>
<keyword evidence="3" id="KW-1185">Reference proteome</keyword>
<feature type="compositionally biased region" description="Pro residues" evidence="1">
    <location>
        <begin position="118"/>
        <end position="138"/>
    </location>
</feature>
<accession>A0A0C3QLW6</accession>
<evidence type="ECO:0000313" key="2">
    <source>
        <dbReference type="EMBL" id="KIO33820.1"/>
    </source>
</evidence>
<feature type="compositionally biased region" description="Polar residues" evidence="1">
    <location>
        <begin position="387"/>
        <end position="401"/>
    </location>
</feature>
<feature type="compositionally biased region" description="Polar residues" evidence="1">
    <location>
        <begin position="139"/>
        <end position="150"/>
    </location>
</feature>
<dbReference type="AlphaFoldDB" id="A0A0C3QLW6"/>
<feature type="region of interest" description="Disordered" evidence="1">
    <location>
        <begin position="377"/>
        <end position="411"/>
    </location>
</feature>
<name>A0A0C3QLW6_9AGAM</name>
<sequence>YREPPQEQYQEPPQARYQEPPQARYQEPPQPQYREPPQPQYREPPQPQYREPPQSQHQTQSQARPNAFYGYDASGRDAAPPPFAPPPQMAPPPVQTHSRPDDRVPPPFVPYGAYQPPVVVPAPGPPPPGPFFGGPPPTRNVQRSTSTRPQYDQPAYGQYPAPQGPLPQTRPTFDSPRAEHQPHPGASPFRASANLPNAAERERLEAAKQLYKMEKATFRAQREAERREREERRALRQKGNPEYGYLHHSLEAVFAAHQAQEQAQEPDSEEDEEEEVEPPRPIRPTEVPSFFEPPTSGRPDPPSSSEDEGPIHVFPAETPSSKHRGPYHERSERLIGKLDAMDFPVSTHPSLPQVVKEESRKNLTMADEDIIQRIIDRVLETEPPTPASQGGPSKGASNRTPGQGPKRKGRK</sequence>
<evidence type="ECO:0000313" key="3">
    <source>
        <dbReference type="Proteomes" id="UP000054248"/>
    </source>
</evidence>
<feature type="region of interest" description="Disordered" evidence="1">
    <location>
        <begin position="1"/>
        <end position="334"/>
    </location>
</feature>
<gene>
    <name evidence="2" type="ORF">M407DRAFT_17423</name>
</gene>
<organism evidence="2 3">
    <name type="scientific">Tulasnella calospora MUT 4182</name>
    <dbReference type="NCBI Taxonomy" id="1051891"/>
    <lineage>
        <taxon>Eukaryota</taxon>
        <taxon>Fungi</taxon>
        <taxon>Dikarya</taxon>
        <taxon>Basidiomycota</taxon>
        <taxon>Agaricomycotina</taxon>
        <taxon>Agaricomycetes</taxon>
        <taxon>Cantharellales</taxon>
        <taxon>Tulasnellaceae</taxon>
        <taxon>Tulasnella</taxon>
    </lineage>
</organism>
<feature type="compositionally biased region" description="Acidic residues" evidence="1">
    <location>
        <begin position="264"/>
        <end position="276"/>
    </location>
</feature>
<evidence type="ECO:0000256" key="1">
    <source>
        <dbReference type="SAM" id="MobiDB-lite"/>
    </source>
</evidence>
<protein>
    <submittedName>
        <fullName evidence="2">Uncharacterized protein</fullName>
    </submittedName>
</protein>
<feature type="compositionally biased region" description="Low complexity" evidence="1">
    <location>
        <begin position="1"/>
        <end position="27"/>
    </location>
</feature>
<feature type="compositionally biased region" description="Pro residues" evidence="1">
    <location>
        <begin position="79"/>
        <end position="94"/>
    </location>
</feature>
<feature type="compositionally biased region" description="Pro residues" evidence="1">
    <location>
        <begin position="28"/>
        <end position="47"/>
    </location>
</feature>
<dbReference type="Proteomes" id="UP000054248">
    <property type="component" value="Unassembled WGS sequence"/>
</dbReference>
<reference evidence="2 3" key="1">
    <citation type="submission" date="2014-04" db="EMBL/GenBank/DDBJ databases">
        <authorList>
            <consortium name="DOE Joint Genome Institute"/>
            <person name="Kuo A."/>
            <person name="Girlanda M."/>
            <person name="Perotto S."/>
            <person name="Kohler A."/>
            <person name="Nagy L.G."/>
            <person name="Floudas D."/>
            <person name="Copeland A."/>
            <person name="Barry K.W."/>
            <person name="Cichocki N."/>
            <person name="Veneault-Fourrey C."/>
            <person name="LaButti K."/>
            <person name="Lindquist E.A."/>
            <person name="Lipzen A."/>
            <person name="Lundell T."/>
            <person name="Morin E."/>
            <person name="Murat C."/>
            <person name="Sun H."/>
            <person name="Tunlid A."/>
            <person name="Henrissat B."/>
            <person name="Grigoriev I.V."/>
            <person name="Hibbett D.S."/>
            <person name="Martin F."/>
            <person name="Nordberg H.P."/>
            <person name="Cantor M.N."/>
            <person name="Hua S.X."/>
        </authorList>
    </citation>
    <scope>NUCLEOTIDE SEQUENCE [LARGE SCALE GENOMIC DNA]</scope>
    <source>
        <strain evidence="2 3">MUT 4182</strain>
    </source>
</reference>
<proteinExistence type="predicted"/>
<feature type="compositionally biased region" description="Basic and acidic residues" evidence="1">
    <location>
        <begin position="199"/>
        <end position="234"/>
    </location>
</feature>
<dbReference type="EMBL" id="KN822946">
    <property type="protein sequence ID" value="KIO33820.1"/>
    <property type="molecule type" value="Genomic_DNA"/>
</dbReference>
<feature type="non-terminal residue" evidence="2">
    <location>
        <position position="1"/>
    </location>
</feature>
<feature type="compositionally biased region" description="Polar residues" evidence="1">
    <location>
        <begin position="55"/>
        <end position="64"/>
    </location>
</feature>
<reference evidence="3" key="2">
    <citation type="submission" date="2015-01" db="EMBL/GenBank/DDBJ databases">
        <title>Evolutionary Origins and Diversification of the Mycorrhizal Mutualists.</title>
        <authorList>
            <consortium name="DOE Joint Genome Institute"/>
            <consortium name="Mycorrhizal Genomics Consortium"/>
            <person name="Kohler A."/>
            <person name="Kuo A."/>
            <person name="Nagy L.G."/>
            <person name="Floudas D."/>
            <person name="Copeland A."/>
            <person name="Barry K.W."/>
            <person name="Cichocki N."/>
            <person name="Veneault-Fourrey C."/>
            <person name="LaButti K."/>
            <person name="Lindquist E.A."/>
            <person name="Lipzen A."/>
            <person name="Lundell T."/>
            <person name="Morin E."/>
            <person name="Murat C."/>
            <person name="Riley R."/>
            <person name="Ohm R."/>
            <person name="Sun H."/>
            <person name="Tunlid A."/>
            <person name="Henrissat B."/>
            <person name="Grigoriev I.V."/>
            <person name="Hibbett D.S."/>
            <person name="Martin F."/>
        </authorList>
    </citation>
    <scope>NUCLEOTIDE SEQUENCE [LARGE SCALE GENOMIC DNA]</scope>
    <source>
        <strain evidence="3">MUT 4182</strain>
    </source>
</reference>